<comment type="caution">
    <text evidence="2">The sequence shown here is derived from an EMBL/GenBank/DDBJ whole genome shotgun (WGS) entry which is preliminary data.</text>
</comment>
<dbReference type="AlphaFoldDB" id="A0AAD7WES2"/>
<protein>
    <submittedName>
        <fullName evidence="2">Uncharacterized protein</fullName>
    </submittedName>
</protein>
<proteinExistence type="predicted"/>
<reference evidence="2" key="1">
    <citation type="journal article" date="2023" name="Science">
        <title>Genome structures resolve the early diversification of teleost fishes.</title>
        <authorList>
            <person name="Parey E."/>
            <person name="Louis A."/>
            <person name="Montfort J."/>
            <person name="Bouchez O."/>
            <person name="Roques C."/>
            <person name="Iampietro C."/>
            <person name="Lluch J."/>
            <person name="Castinel A."/>
            <person name="Donnadieu C."/>
            <person name="Desvignes T."/>
            <person name="Floi Bucao C."/>
            <person name="Jouanno E."/>
            <person name="Wen M."/>
            <person name="Mejri S."/>
            <person name="Dirks R."/>
            <person name="Jansen H."/>
            <person name="Henkel C."/>
            <person name="Chen W.J."/>
            <person name="Zahm M."/>
            <person name="Cabau C."/>
            <person name="Klopp C."/>
            <person name="Thompson A.W."/>
            <person name="Robinson-Rechavi M."/>
            <person name="Braasch I."/>
            <person name="Lecointre G."/>
            <person name="Bobe J."/>
            <person name="Postlethwait J.H."/>
            <person name="Berthelot C."/>
            <person name="Roest Crollius H."/>
            <person name="Guiguen Y."/>
        </authorList>
    </citation>
    <scope>NUCLEOTIDE SEQUENCE</scope>
    <source>
        <strain evidence="2">NC1722</strain>
    </source>
</reference>
<evidence type="ECO:0000256" key="1">
    <source>
        <dbReference type="SAM" id="MobiDB-lite"/>
    </source>
</evidence>
<evidence type="ECO:0000313" key="2">
    <source>
        <dbReference type="EMBL" id="KAJ8394347.1"/>
    </source>
</evidence>
<evidence type="ECO:0000313" key="3">
    <source>
        <dbReference type="Proteomes" id="UP001221898"/>
    </source>
</evidence>
<feature type="region of interest" description="Disordered" evidence="1">
    <location>
        <begin position="1"/>
        <end position="57"/>
    </location>
</feature>
<organism evidence="2 3">
    <name type="scientific">Aldrovandia affinis</name>
    <dbReference type="NCBI Taxonomy" id="143900"/>
    <lineage>
        <taxon>Eukaryota</taxon>
        <taxon>Metazoa</taxon>
        <taxon>Chordata</taxon>
        <taxon>Craniata</taxon>
        <taxon>Vertebrata</taxon>
        <taxon>Euteleostomi</taxon>
        <taxon>Actinopterygii</taxon>
        <taxon>Neopterygii</taxon>
        <taxon>Teleostei</taxon>
        <taxon>Notacanthiformes</taxon>
        <taxon>Halosauridae</taxon>
        <taxon>Aldrovandia</taxon>
    </lineage>
</organism>
<keyword evidence="3" id="KW-1185">Reference proteome</keyword>
<sequence>MCSSVQLFRSPLQLGSNRVTPDGPFSSRRPGQARASRAGTEGASANEHADVPSSSPLRVADLTGLQPARKPVGTQSLPAGGNLLGTKSLLGAGTGPRSGPLTLVLTAFYSPTPHPTQLKRCCSLRIRRVINVHSPWRVR</sequence>
<dbReference type="EMBL" id="JAINUG010000127">
    <property type="protein sequence ID" value="KAJ8394347.1"/>
    <property type="molecule type" value="Genomic_DNA"/>
</dbReference>
<accession>A0AAD7WES2</accession>
<dbReference type="Proteomes" id="UP001221898">
    <property type="component" value="Unassembled WGS sequence"/>
</dbReference>
<name>A0AAD7WES2_9TELE</name>
<feature type="compositionally biased region" description="Polar residues" evidence="1">
    <location>
        <begin position="1"/>
        <end position="19"/>
    </location>
</feature>
<gene>
    <name evidence="2" type="ORF">AAFF_G00047540</name>
</gene>